<evidence type="ECO:0000313" key="2">
    <source>
        <dbReference type="Proteomes" id="UP001227268"/>
    </source>
</evidence>
<sequence length="1083" mass="121799">MAEQTNTPPPVPAAIMSTNKPTASLDVLSTVLTLQPEAHATADDVHEAIQHLDVLTEIENGLAEAAQEAAADGGEESAKARLQHAEQIEETMEQHMGAELGPLNLPMHDSVMAHHDDTTGGELSQDHDEERAYASSEDAEGEIDLDLGGMDEEYEPEAYGQGQLAYDPEVMPKYDVDAYNDASGVAKEDVPMSSANVASQAGTSASEIVDSEQNQTTSAEPVVEVKTEVVEPQPVAIRRRPEQQRRSPSYTAEPPRTASSDTPIPIPPPFLPARPSTVVPPKPSTRPTTTFDLSEVKFPEGLSVESPSVKRHGIWVQAWKGAEGYPQTRAQALLELFKVSRDEGEVDDARIWFNELAKENPTVTGPLLSLINLELAHGNFPQVVALYEKALRGLGGPVGATPGVEIWKSYLHYIRRQNPIPPPGSANAANADAIRETVKRAYEFALNETGNDLHSSDIWKEYIAFLQEKEATNAWEIQQQQDVIRKVYHRAVVIPLQDVEQLWREYDQFENKINKMTAKKFLQERSPLYMTARSVLQDLRRHLEPLIPNEIPPRPLRNEQDRAMVVNWRKYIKWEESNPLDIEDTPTLQSRIGYAYRKCLTQMRFYPELWYAAANYYQTQDKMDDMLAYIKTGLEANPSSFLLTFAFAEQHEVKRDVAACKGAFDRLIALQGKQVDKLKEAIEAEAEAARGPPMDETEQKRMKEEEDIEIDGEPTDLRKRFLDRAARGKAVVDQRQPELNELLTSVGVIWNMYIRCLRRSEGLKAARSTFTLARKSPYVSWHVYESSALMEYHCNKDQNVAIKIFELGLKAFPEDIAFAVKFLQFLIQLNDESNARALFERLVSKFTGDPARPIWDTWSRYEYMFGDMAASQKMEKRISDAYPADAPLKRFAARFAYNGIDEIASRDLGFGSRTVMPPPPALPRLESQPVTSKRSHPESPRQSPRLLDQRYRNGRDDRAAQMSSNRNEEPRIKRVKPSSPPRREPVRISRRELSPPMRDQRPAMIPGPPVPEMDRSGLPKAVVWFMGNLPRPNQFDGPLFHADDIMNVLSTVTIPTIPMPNGPPGPRVNSGRGPGGRARNGRR</sequence>
<dbReference type="EMBL" id="JASBWT010000013">
    <property type="protein sequence ID" value="KAJ9099192.1"/>
    <property type="molecule type" value="Genomic_DNA"/>
</dbReference>
<dbReference type="Proteomes" id="UP001227268">
    <property type="component" value="Unassembled WGS sequence"/>
</dbReference>
<protein>
    <submittedName>
        <fullName evidence="1">Uncharacterized protein</fullName>
    </submittedName>
</protein>
<evidence type="ECO:0000313" key="1">
    <source>
        <dbReference type="EMBL" id="KAJ9099192.1"/>
    </source>
</evidence>
<gene>
    <name evidence="1" type="ORF">QFC21_004072</name>
</gene>
<reference evidence="1" key="1">
    <citation type="submission" date="2023-04" db="EMBL/GenBank/DDBJ databases">
        <title>Draft Genome sequencing of Naganishia species isolated from polar environments using Oxford Nanopore Technology.</title>
        <authorList>
            <person name="Leo P."/>
            <person name="Venkateswaran K."/>
        </authorList>
    </citation>
    <scope>NUCLEOTIDE SEQUENCE</scope>
    <source>
        <strain evidence="1">MNA-CCFEE 5423</strain>
    </source>
</reference>
<organism evidence="1 2">
    <name type="scientific">Naganishia friedmannii</name>
    <dbReference type="NCBI Taxonomy" id="89922"/>
    <lineage>
        <taxon>Eukaryota</taxon>
        <taxon>Fungi</taxon>
        <taxon>Dikarya</taxon>
        <taxon>Basidiomycota</taxon>
        <taxon>Agaricomycotina</taxon>
        <taxon>Tremellomycetes</taxon>
        <taxon>Filobasidiales</taxon>
        <taxon>Filobasidiaceae</taxon>
        <taxon>Naganishia</taxon>
    </lineage>
</organism>
<accession>A0ACC2VJU0</accession>
<keyword evidence="2" id="KW-1185">Reference proteome</keyword>
<name>A0ACC2VJU0_9TREE</name>
<comment type="caution">
    <text evidence="1">The sequence shown here is derived from an EMBL/GenBank/DDBJ whole genome shotgun (WGS) entry which is preliminary data.</text>
</comment>
<proteinExistence type="predicted"/>